<accession>A0ABQ1FEW7</accession>
<evidence type="ECO:0000313" key="3">
    <source>
        <dbReference type="EMBL" id="GGA07551.1"/>
    </source>
</evidence>
<reference evidence="4" key="1">
    <citation type="journal article" date="2019" name="Int. J. Syst. Evol. Microbiol.">
        <title>The Global Catalogue of Microorganisms (GCM) 10K type strain sequencing project: providing services to taxonomists for standard genome sequencing and annotation.</title>
        <authorList>
            <consortium name="The Broad Institute Genomics Platform"/>
            <consortium name="The Broad Institute Genome Sequencing Center for Infectious Disease"/>
            <person name="Wu L."/>
            <person name="Ma J."/>
        </authorList>
    </citation>
    <scope>NUCLEOTIDE SEQUENCE [LARGE SCALE GENOMIC DNA]</scope>
    <source>
        <strain evidence="4">CGMCC 1.15297</strain>
    </source>
</reference>
<proteinExistence type="predicted"/>
<comment type="caution">
    <text evidence="3">The sequence shown here is derived from an EMBL/GenBank/DDBJ whole genome shotgun (WGS) entry which is preliminary data.</text>
</comment>
<dbReference type="PROSITE" id="PS51257">
    <property type="entry name" value="PROKAR_LIPOPROTEIN"/>
    <property type="match status" value="1"/>
</dbReference>
<gene>
    <name evidence="3" type="ORF">GCM10010923_16970</name>
</gene>
<feature type="compositionally biased region" description="Pro residues" evidence="1">
    <location>
        <begin position="29"/>
        <end position="52"/>
    </location>
</feature>
<dbReference type="Proteomes" id="UP000603317">
    <property type="component" value="Unassembled WGS sequence"/>
</dbReference>
<name>A0ABQ1FEW7_9SPHN</name>
<organism evidence="3 4">
    <name type="scientific">Blastomonas marina</name>
    <dbReference type="NCBI Taxonomy" id="1867408"/>
    <lineage>
        <taxon>Bacteria</taxon>
        <taxon>Pseudomonadati</taxon>
        <taxon>Pseudomonadota</taxon>
        <taxon>Alphaproteobacteria</taxon>
        <taxon>Sphingomonadales</taxon>
        <taxon>Sphingomonadaceae</taxon>
        <taxon>Blastomonas</taxon>
    </lineage>
</organism>
<sequence>MKSIPLLRYTILAPTAALALAACSQQAAPPSPTPPPPPPPVVETPAPAPAPAPTYDDWRDAPKTAGAWRSIKQGSDPASAVYQAPGGETLVEIRCDNLRVDIRRAGTGSEELPMTFRTVQADGSFGADTRTARPVRPLMYEASVPAVDPMLDRISFSRGRFTLEVPGLPTLYLPSDPEMVRVFQECRAR</sequence>
<keyword evidence="2" id="KW-0732">Signal</keyword>
<dbReference type="RefSeq" id="WP_188642286.1">
    <property type="nucleotide sequence ID" value="NZ_BMID01000001.1"/>
</dbReference>
<evidence type="ECO:0000256" key="2">
    <source>
        <dbReference type="SAM" id="SignalP"/>
    </source>
</evidence>
<feature type="signal peptide" evidence="2">
    <location>
        <begin position="1"/>
        <end position="27"/>
    </location>
</feature>
<feature type="chain" id="PRO_5047437909" description="Lipoprotein" evidence="2">
    <location>
        <begin position="28"/>
        <end position="189"/>
    </location>
</feature>
<evidence type="ECO:0000256" key="1">
    <source>
        <dbReference type="SAM" id="MobiDB-lite"/>
    </source>
</evidence>
<keyword evidence="4" id="KW-1185">Reference proteome</keyword>
<evidence type="ECO:0008006" key="5">
    <source>
        <dbReference type="Google" id="ProtNLM"/>
    </source>
</evidence>
<dbReference type="EMBL" id="BMID01000001">
    <property type="protein sequence ID" value="GGA07551.1"/>
    <property type="molecule type" value="Genomic_DNA"/>
</dbReference>
<protein>
    <recommendedName>
        <fullName evidence="5">Lipoprotein</fullName>
    </recommendedName>
</protein>
<feature type="region of interest" description="Disordered" evidence="1">
    <location>
        <begin position="23"/>
        <end position="61"/>
    </location>
</feature>
<evidence type="ECO:0000313" key="4">
    <source>
        <dbReference type="Proteomes" id="UP000603317"/>
    </source>
</evidence>